<dbReference type="PANTHER" id="PTHR34962">
    <property type="entry name" value="EMBRYO DEFECTIVE 1703-RELATED"/>
    <property type="match status" value="1"/>
</dbReference>
<reference evidence="2 3" key="1">
    <citation type="submission" date="2018-09" db="EMBL/GenBank/DDBJ databases">
        <title>A high-quality reference genome of wild soybean provides a powerful tool to mine soybean genomes.</title>
        <authorList>
            <person name="Xie M."/>
            <person name="Chung C.Y.L."/>
            <person name="Li M.-W."/>
            <person name="Wong F.-L."/>
            <person name="Chan T.-F."/>
            <person name="Lam H.-M."/>
        </authorList>
    </citation>
    <scope>NUCLEOTIDE SEQUENCE [LARGE SCALE GENOMIC DNA]</scope>
    <source>
        <strain evidence="3">cv. W05</strain>
        <tissue evidence="2">Hypocotyl of etiolated seedlings</tissue>
    </source>
</reference>
<dbReference type="PANTHER" id="PTHR34962:SF1">
    <property type="entry name" value="EMBRYO DEFECTIVE 1703-RELATED"/>
    <property type="match status" value="1"/>
</dbReference>
<feature type="region of interest" description="Disordered" evidence="1">
    <location>
        <begin position="71"/>
        <end position="98"/>
    </location>
</feature>
<feature type="compositionally biased region" description="Low complexity" evidence="1">
    <location>
        <begin position="86"/>
        <end position="97"/>
    </location>
</feature>
<dbReference type="AlphaFoldDB" id="A0A445JST0"/>
<proteinExistence type="predicted"/>
<name>A0A445JST0_GLYSO</name>
<protein>
    <submittedName>
        <fullName evidence="2">Uncharacterized protein</fullName>
    </submittedName>
</protein>
<comment type="caution">
    <text evidence="2">The sequence shown here is derived from an EMBL/GenBank/DDBJ whole genome shotgun (WGS) entry which is preliminary data.</text>
</comment>
<organism evidence="2 3">
    <name type="scientific">Glycine soja</name>
    <name type="common">Wild soybean</name>
    <dbReference type="NCBI Taxonomy" id="3848"/>
    <lineage>
        <taxon>Eukaryota</taxon>
        <taxon>Viridiplantae</taxon>
        <taxon>Streptophyta</taxon>
        <taxon>Embryophyta</taxon>
        <taxon>Tracheophyta</taxon>
        <taxon>Spermatophyta</taxon>
        <taxon>Magnoliopsida</taxon>
        <taxon>eudicotyledons</taxon>
        <taxon>Gunneridae</taxon>
        <taxon>Pentapetalae</taxon>
        <taxon>rosids</taxon>
        <taxon>fabids</taxon>
        <taxon>Fabales</taxon>
        <taxon>Fabaceae</taxon>
        <taxon>Papilionoideae</taxon>
        <taxon>50 kb inversion clade</taxon>
        <taxon>NPAAA clade</taxon>
        <taxon>indigoferoid/millettioid clade</taxon>
        <taxon>Phaseoleae</taxon>
        <taxon>Glycine</taxon>
        <taxon>Glycine subgen. Soja</taxon>
    </lineage>
</organism>
<sequence>MEILSISNPTLCLPQTLTLKFPPNHSKPTSPFLRTPFSLYLSRFAVIKFQTWAHSGRPSNRRNSLSKKLLRDRKVNPNQIPNDPFSVSGNGVEESGVGDQGVDNVVEVEKPKSKLLRDSVLWNKLENWADQYKRDVEYWGVGSGPIFTVYEDSIGGVKRVVVDEDQILKRSKVNMAREMESGNNVIVRNSSVAKFMVEGKEEGGFVKAVQGFVAKPRLLPWLSGLGRKVLYVLVVVWMVKKLFVAFGEGDKEVEYTAMEKEMMRRKMKAREEKEKLAKGTVEVVVEPWETPAVDIKKPKLDKEQLMNSILKVKGSVYKSVVHDSSDKVKTRFTEMDYKVQ</sequence>
<dbReference type="EMBL" id="QZWG01000007">
    <property type="protein sequence ID" value="RZC01542.1"/>
    <property type="molecule type" value="Genomic_DNA"/>
</dbReference>
<keyword evidence="3" id="KW-1185">Reference proteome</keyword>
<dbReference type="Proteomes" id="UP000289340">
    <property type="component" value="Chromosome 7"/>
</dbReference>
<evidence type="ECO:0000256" key="1">
    <source>
        <dbReference type="SAM" id="MobiDB-lite"/>
    </source>
</evidence>
<accession>A0A445JST0</accession>
<gene>
    <name evidence="2" type="ORF">D0Y65_016987</name>
</gene>
<evidence type="ECO:0000313" key="3">
    <source>
        <dbReference type="Proteomes" id="UP000289340"/>
    </source>
</evidence>
<evidence type="ECO:0000313" key="2">
    <source>
        <dbReference type="EMBL" id="RZC01542.1"/>
    </source>
</evidence>